<feature type="transmembrane region" description="Helical" evidence="1">
    <location>
        <begin position="56"/>
        <end position="77"/>
    </location>
</feature>
<keyword evidence="2" id="KW-1185">Reference proteome</keyword>
<reference evidence="3" key="2">
    <citation type="submission" date="2020-10" db="UniProtKB">
        <authorList>
            <consortium name="WormBaseParasite"/>
        </authorList>
    </citation>
    <scope>IDENTIFICATION</scope>
</reference>
<reference evidence="2" key="1">
    <citation type="journal article" date="2013" name="Genetics">
        <title>The draft genome and transcriptome of Panagrellus redivivus are shaped by the harsh demands of a free-living lifestyle.</title>
        <authorList>
            <person name="Srinivasan J."/>
            <person name="Dillman A.R."/>
            <person name="Macchietto M.G."/>
            <person name="Heikkinen L."/>
            <person name="Lakso M."/>
            <person name="Fracchia K.M."/>
            <person name="Antoshechkin I."/>
            <person name="Mortazavi A."/>
            <person name="Wong G."/>
            <person name="Sternberg P.W."/>
        </authorList>
    </citation>
    <scope>NUCLEOTIDE SEQUENCE [LARGE SCALE GENOMIC DNA]</scope>
    <source>
        <strain evidence="2">MT8872</strain>
    </source>
</reference>
<dbReference type="InterPro" id="IPR019428">
    <property type="entry name" value="7TM_GPCR_serpentine_rcpt_Str"/>
</dbReference>
<evidence type="ECO:0000313" key="3">
    <source>
        <dbReference type="WBParaSite" id="Pan_g58.t1"/>
    </source>
</evidence>
<evidence type="ECO:0000256" key="1">
    <source>
        <dbReference type="SAM" id="Phobius"/>
    </source>
</evidence>
<proteinExistence type="predicted"/>
<evidence type="ECO:0000313" key="2">
    <source>
        <dbReference type="Proteomes" id="UP000492821"/>
    </source>
</evidence>
<sequence length="221" mass="24892">MHKYCRVLYQNCVIESIFAIVSGIVQFKIETIGSTFITFGGIRPWSQTSSNVIATLYVYAFHTLLLSVSVQFFYRYLILVKKHNIRNWLYMTMLVPPLGASTFNSAVFYWAVDSMPPCSKNSNALFLEIGQNYVPCVQFDINLINGKLALLCATITTTTFAIIIIVLNIVVYQHVSENAAFTTHENAMVIGIFGICVFIVAGSQSCFYYTYDQIVSEKGFI</sequence>
<accession>A0A7E4W3V6</accession>
<keyword evidence="1" id="KW-0472">Membrane</keyword>
<dbReference type="AlphaFoldDB" id="A0A7E4W3V6"/>
<dbReference type="Pfam" id="PF10326">
    <property type="entry name" value="7TM_GPCR_Str"/>
    <property type="match status" value="1"/>
</dbReference>
<organism evidence="2 3">
    <name type="scientific">Panagrellus redivivus</name>
    <name type="common">Microworm</name>
    <dbReference type="NCBI Taxonomy" id="6233"/>
    <lineage>
        <taxon>Eukaryota</taxon>
        <taxon>Metazoa</taxon>
        <taxon>Ecdysozoa</taxon>
        <taxon>Nematoda</taxon>
        <taxon>Chromadorea</taxon>
        <taxon>Rhabditida</taxon>
        <taxon>Tylenchina</taxon>
        <taxon>Panagrolaimomorpha</taxon>
        <taxon>Panagrolaimoidea</taxon>
        <taxon>Panagrolaimidae</taxon>
        <taxon>Panagrellus</taxon>
    </lineage>
</organism>
<protein>
    <submittedName>
        <fullName evidence="3">Serpentine receptor class gamma</fullName>
    </submittedName>
</protein>
<dbReference type="WBParaSite" id="Pan_g58.t1">
    <property type="protein sequence ID" value="Pan_g58.t1"/>
    <property type="gene ID" value="Pan_g58"/>
</dbReference>
<feature type="transmembrane region" description="Helical" evidence="1">
    <location>
        <begin position="148"/>
        <end position="175"/>
    </location>
</feature>
<feature type="transmembrane region" description="Helical" evidence="1">
    <location>
        <begin position="187"/>
        <end position="211"/>
    </location>
</feature>
<feature type="transmembrane region" description="Helical" evidence="1">
    <location>
        <begin position="89"/>
        <end position="112"/>
    </location>
</feature>
<keyword evidence="1" id="KW-1133">Transmembrane helix</keyword>
<keyword evidence="1" id="KW-0812">Transmembrane</keyword>
<dbReference type="Proteomes" id="UP000492821">
    <property type="component" value="Unassembled WGS sequence"/>
</dbReference>
<name>A0A7E4W3V6_PANRE</name>